<protein>
    <submittedName>
        <fullName evidence="1">Uncharacterized protein</fullName>
    </submittedName>
</protein>
<reference evidence="1" key="1">
    <citation type="submission" date="2014-11" db="EMBL/GenBank/DDBJ databases">
        <authorList>
            <person name="Amaro Gonzalez C."/>
        </authorList>
    </citation>
    <scope>NUCLEOTIDE SEQUENCE</scope>
</reference>
<sequence>MHSVLLVSFYGGWHPVLLH</sequence>
<organism evidence="1">
    <name type="scientific">Anguilla anguilla</name>
    <name type="common">European freshwater eel</name>
    <name type="synonym">Muraena anguilla</name>
    <dbReference type="NCBI Taxonomy" id="7936"/>
    <lineage>
        <taxon>Eukaryota</taxon>
        <taxon>Metazoa</taxon>
        <taxon>Chordata</taxon>
        <taxon>Craniata</taxon>
        <taxon>Vertebrata</taxon>
        <taxon>Euteleostomi</taxon>
        <taxon>Actinopterygii</taxon>
        <taxon>Neopterygii</taxon>
        <taxon>Teleostei</taxon>
        <taxon>Anguilliformes</taxon>
        <taxon>Anguillidae</taxon>
        <taxon>Anguilla</taxon>
    </lineage>
</organism>
<accession>A0A0E9XRJ9</accession>
<reference evidence="1" key="2">
    <citation type="journal article" date="2015" name="Fish Shellfish Immunol.">
        <title>Early steps in the European eel (Anguilla anguilla)-Vibrio vulnificus interaction in the gills: Role of the RtxA13 toxin.</title>
        <authorList>
            <person name="Callol A."/>
            <person name="Pajuelo D."/>
            <person name="Ebbesson L."/>
            <person name="Teles M."/>
            <person name="MacKenzie S."/>
            <person name="Amaro C."/>
        </authorList>
    </citation>
    <scope>NUCLEOTIDE SEQUENCE</scope>
</reference>
<dbReference type="AlphaFoldDB" id="A0A0E9XRJ9"/>
<evidence type="ECO:0000313" key="1">
    <source>
        <dbReference type="EMBL" id="JAI05067.1"/>
    </source>
</evidence>
<proteinExistence type="predicted"/>
<name>A0A0E9XRJ9_ANGAN</name>
<dbReference type="EMBL" id="GBXM01003511">
    <property type="protein sequence ID" value="JAI05067.1"/>
    <property type="molecule type" value="Transcribed_RNA"/>
</dbReference>